<dbReference type="PANTHER" id="PTHR12277:SF81">
    <property type="entry name" value="PROTEIN ABHD13"/>
    <property type="match status" value="1"/>
</dbReference>
<name>Q2LVZ7_SYNAS</name>
<dbReference type="Gene3D" id="3.40.50.1820">
    <property type="entry name" value="alpha/beta hydrolase"/>
    <property type="match status" value="1"/>
</dbReference>
<dbReference type="HOGENOM" id="CLU_029375_2_2_7"/>
<dbReference type="KEGG" id="sat:SYN_00611"/>
<dbReference type="SUPFAM" id="SSF53474">
    <property type="entry name" value="alpha/beta-Hydrolases"/>
    <property type="match status" value="1"/>
</dbReference>
<evidence type="ECO:0000313" key="3">
    <source>
        <dbReference type="Proteomes" id="UP000001933"/>
    </source>
</evidence>
<organism evidence="2 3">
    <name type="scientific">Syntrophus aciditrophicus (strain SB)</name>
    <dbReference type="NCBI Taxonomy" id="56780"/>
    <lineage>
        <taxon>Bacteria</taxon>
        <taxon>Pseudomonadati</taxon>
        <taxon>Thermodesulfobacteriota</taxon>
        <taxon>Syntrophia</taxon>
        <taxon>Syntrophales</taxon>
        <taxon>Syntrophaceae</taxon>
        <taxon>Syntrophus</taxon>
    </lineage>
</organism>
<feature type="domain" description="Serine aminopeptidase S33" evidence="1">
    <location>
        <begin position="57"/>
        <end position="164"/>
    </location>
</feature>
<feature type="domain" description="Serine aminopeptidase S33" evidence="1">
    <location>
        <begin position="188"/>
        <end position="240"/>
    </location>
</feature>
<dbReference type="eggNOG" id="COG1073">
    <property type="taxonomic scope" value="Bacteria"/>
</dbReference>
<dbReference type="InParanoid" id="Q2LVZ7"/>
<keyword evidence="3" id="KW-1185">Reference proteome</keyword>
<proteinExistence type="predicted"/>
<dbReference type="RefSeq" id="WP_011418272.1">
    <property type="nucleotide sequence ID" value="NC_007759.1"/>
</dbReference>
<dbReference type="InterPro" id="IPR029058">
    <property type="entry name" value="AB_hydrolase_fold"/>
</dbReference>
<dbReference type="GO" id="GO:0016787">
    <property type="term" value="F:hydrolase activity"/>
    <property type="evidence" value="ECO:0007669"/>
    <property type="project" value="UniProtKB-KW"/>
</dbReference>
<dbReference type="InterPro" id="IPR022742">
    <property type="entry name" value="Hydrolase_4"/>
</dbReference>
<dbReference type="PANTHER" id="PTHR12277">
    <property type="entry name" value="ALPHA/BETA HYDROLASE DOMAIN-CONTAINING PROTEIN"/>
    <property type="match status" value="1"/>
</dbReference>
<dbReference type="Pfam" id="PF12146">
    <property type="entry name" value="Hydrolase_4"/>
    <property type="match status" value="2"/>
</dbReference>
<dbReference type="FunCoup" id="Q2LVZ7">
    <property type="interactions" value="293"/>
</dbReference>
<evidence type="ECO:0000313" key="2">
    <source>
        <dbReference type="EMBL" id="ABC78253.1"/>
    </source>
</evidence>
<evidence type="ECO:0000259" key="1">
    <source>
        <dbReference type="Pfam" id="PF12146"/>
    </source>
</evidence>
<protein>
    <submittedName>
        <fullName evidence="2">Hydrolase of the alpha/beta superfamily N</fullName>
    </submittedName>
</protein>
<dbReference type="AlphaFoldDB" id="Q2LVZ7"/>
<dbReference type="OrthoDB" id="9777090at2"/>
<gene>
    <name evidence="2" type="ORF">SYN_00611</name>
</gene>
<dbReference type="STRING" id="56780.SYN_00611"/>
<dbReference type="EMBL" id="CP000252">
    <property type="protein sequence ID" value="ABC78253.1"/>
    <property type="molecule type" value="Genomic_DNA"/>
</dbReference>
<accession>Q2LVZ7</accession>
<sequence>MIDYTEIDGNPELRALIFYPRRGMDACPSYASDSLVRVADDIVISCRFYSGDSANPWILYFHGNGEISSDYDDIAPFYLQKNLNVVVADYRGYGLSSGTPTLMDLLKDCHPIFSSVRKELFQRGYTGKLWLMGRSLGSLSALELASSSPDEIKGLILESGFASIVSILRHLFSTLLPDDEGLAERIEKEALAQAGRIFLPALVIHGDRDTLVPFQEARKLYDALGSSQKQLLVIPDADHNSTIFSDPGLYFGAISEFVSGKESE</sequence>
<reference evidence="2 3" key="1">
    <citation type="journal article" date="2007" name="Proc. Natl. Acad. Sci. U.S.A.">
        <title>The genome of Syntrophus aciditrophicus: life at the thermodynamic limit of microbial growth.</title>
        <authorList>
            <person name="McInerney M.J."/>
            <person name="Rohlin L."/>
            <person name="Mouttaki H."/>
            <person name="Kim U."/>
            <person name="Krupp R.S."/>
            <person name="Rios-Hernandez L."/>
            <person name="Sieber J."/>
            <person name="Struchtemeyer C.G."/>
            <person name="Bhattacharyya A."/>
            <person name="Campbell J.W."/>
            <person name="Gunsalus R.P."/>
        </authorList>
    </citation>
    <scope>NUCLEOTIDE SEQUENCE [LARGE SCALE GENOMIC DNA]</scope>
    <source>
        <strain evidence="2 3">SB</strain>
    </source>
</reference>
<keyword evidence="2" id="KW-0378">Hydrolase</keyword>
<dbReference type="Proteomes" id="UP000001933">
    <property type="component" value="Chromosome"/>
</dbReference>